<dbReference type="PANTHER" id="PTHR10272">
    <property type="entry name" value="PLATELET-ACTIVATING FACTOR ACETYLHYDROLASE"/>
    <property type="match status" value="1"/>
</dbReference>
<feature type="domain" description="Peptidase S9 prolyl oligopeptidase catalytic" evidence="4">
    <location>
        <begin position="66"/>
        <end position="102"/>
    </location>
</feature>
<dbReference type="SUPFAM" id="SSF53474">
    <property type="entry name" value="alpha/beta-Hydrolases"/>
    <property type="match status" value="1"/>
</dbReference>
<dbReference type="Proteomes" id="UP000677668">
    <property type="component" value="Chromosome 2"/>
</dbReference>
<dbReference type="EMBL" id="CP072643">
    <property type="protein sequence ID" value="QUV95443.1"/>
    <property type="molecule type" value="Genomic_DNA"/>
</dbReference>
<dbReference type="Gene3D" id="3.40.50.1820">
    <property type="entry name" value="alpha/beta hydrolase"/>
    <property type="match status" value="1"/>
</dbReference>
<dbReference type="InterPro" id="IPR029058">
    <property type="entry name" value="AB_hydrolase_fold"/>
</dbReference>
<evidence type="ECO:0000256" key="1">
    <source>
        <dbReference type="ARBA" id="ARBA00022801"/>
    </source>
</evidence>
<keyword evidence="2" id="KW-0442">Lipid degradation</keyword>
<proteinExistence type="predicted"/>
<dbReference type="InterPro" id="IPR001375">
    <property type="entry name" value="Peptidase_S9_cat"/>
</dbReference>
<evidence type="ECO:0000256" key="3">
    <source>
        <dbReference type="ARBA" id="ARBA00023098"/>
    </source>
</evidence>
<accession>A0ABX8B360</accession>
<keyword evidence="1" id="KW-0378">Hydrolase</keyword>
<gene>
    <name evidence="5" type="ORF">J8C05_11395</name>
</gene>
<keyword evidence="6" id="KW-1185">Reference proteome</keyword>
<evidence type="ECO:0000313" key="6">
    <source>
        <dbReference type="Proteomes" id="UP000677668"/>
    </source>
</evidence>
<protein>
    <recommendedName>
        <fullName evidence="4">Peptidase S9 prolyl oligopeptidase catalytic domain-containing protein</fullName>
    </recommendedName>
</protein>
<organism evidence="5 6">
    <name type="scientific">Chloracidobacterium sp. N</name>
    <dbReference type="NCBI Taxonomy" id="2821540"/>
    <lineage>
        <taxon>Bacteria</taxon>
        <taxon>Pseudomonadati</taxon>
        <taxon>Acidobacteriota</taxon>
        <taxon>Terriglobia</taxon>
        <taxon>Terriglobales</taxon>
        <taxon>Acidobacteriaceae</taxon>
        <taxon>Chloracidobacterium</taxon>
        <taxon>Chloracidobacterium aggregatum</taxon>
    </lineage>
</organism>
<evidence type="ECO:0000313" key="5">
    <source>
        <dbReference type="EMBL" id="QUV95443.1"/>
    </source>
</evidence>
<keyword evidence="3" id="KW-0443">Lipid metabolism</keyword>
<evidence type="ECO:0000259" key="4">
    <source>
        <dbReference type="Pfam" id="PF00326"/>
    </source>
</evidence>
<dbReference type="PANTHER" id="PTHR10272:SF0">
    <property type="entry name" value="PLATELET-ACTIVATING FACTOR ACETYLHYDROLASE"/>
    <property type="match status" value="1"/>
</dbReference>
<dbReference type="Pfam" id="PF00326">
    <property type="entry name" value="Peptidase_S9"/>
    <property type="match status" value="1"/>
</dbReference>
<sequence length="295" mass="32195">MSAIFPGKKKALCNVLSSAFLSGGSDMTVPDQPHAVQGQKASEPRFRDIAFVVKLLKQPDRLGELKGRIDPTRIGISGHSYGGLPSQVVAGQFVKRFGYALAIPELQGAFILSPSPPRPSQGDTKDSFRNMPMPLFSVTGTEDEAPGRGFAAKDRRALFDHTSNVDQWLLILNGDTHFTFSGEETLFPVARLFPGMKPDPNLAANHEIIRAAATDRFRANTQTKTGSRRRSATAALERQRARLGISDLTGRQTLRPSCKFSVFGDEHQVGLSFQIGEPSYEFSNAPGRLPSHSED</sequence>
<reference evidence="5 6" key="1">
    <citation type="submission" date="2021-03" db="EMBL/GenBank/DDBJ databases">
        <title>Genomic and phenotypic characterization of Chloracidobacterium isolates provides evidence for multiple species.</title>
        <authorList>
            <person name="Saini M.K."/>
            <person name="Costas A.M.G."/>
            <person name="Tank M."/>
            <person name="Bryant D.A."/>
        </authorList>
    </citation>
    <scope>NUCLEOTIDE SEQUENCE [LARGE SCALE GENOMIC DNA]</scope>
    <source>
        <strain evidence="5 6">N</strain>
    </source>
</reference>
<evidence type="ECO:0000256" key="2">
    <source>
        <dbReference type="ARBA" id="ARBA00022963"/>
    </source>
</evidence>
<dbReference type="RefSeq" id="WP_211423666.1">
    <property type="nucleotide sequence ID" value="NZ_CP072643.1"/>
</dbReference>
<name>A0ABX8B360_9BACT</name>